<feature type="transmembrane region" description="Helical" evidence="6">
    <location>
        <begin position="51"/>
        <end position="74"/>
    </location>
</feature>
<evidence type="ECO:0000313" key="9">
    <source>
        <dbReference type="Proteomes" id="UP000297741"/>
    </source>
</evidence>
<dbReference type="PANTHER" id="PTHR36506">
    <property type="entry name" value="PREFLAGELLIN PEPTIDASE"/>
    <property type="match status" value="1"/>
</dbReference>
<dbReference type="Gene3D" id="1.20.120.1220">
    <property type="match status" value="1"/>
</dbReference>
<comment type="subcellular location">
    <subcellularLocation>
        <location evidence="1">Cell membrane</location>
        <topology evidence="1">Multi-pass membrane protein</topology>
    </subcellularLocation>
</comment>
<name>A0ABY2KV43_9RHOB</name>
<dbReference type="PANTHER" id="PTHR36506:SF1">
    <property type="entry name" value="PREFLAGELLIN PEPTIDASE"/>
    <property type="match status" value="1"/>
</dbReference>
<keyword evidence="5 6" id="KW-0472">Membrane</keyword>
<sequence length="162" mass="16862">MVPLLPLVLIAPLLVAMAYSDLNHMRIPNVLCLIALAVFGLAALIAPPDDLVARIVVAGSVFALGFAAFCLRILGGGDVKMLSALLLFVPVPTMPLFALVFSASMLAGIAIVLGLRRLPAAHRLGWKSISGSTGFPMGLSIAMAGLLHPAAAMLIDAERILQ</sequence>
<protein>
    <recommendedName>
        <fullName evidence="7">Prepilin type IV endopeptidase peptidase domain-containing protein</fullName>
    </recommendedName>
</protein>
<keyword evidence="4 6" id="KW-1133">Transmembrane helix</keyword>
<dbReference type="Proteomes" id="UP000297741">
    <property type="component" value="Unassembled WGS sequence"/>
</dbReference>
<feature type="domain" description="Prepilin type IV endopeptidase peptidase" evidence="7">
    <location>
        <begin position="9"/>
        <end position="108"/>
    </location>
</feature>
<evidence type="ECO:0000256" key="3">
    <source>
        <dbReference type="ARBA" id="ARBA00022692"/>
    </source>
</evidence>
<evidence type="ECO:0000256" key="1">
    <source>
        <dbReference type="ARBA" id="ARBA00004651"/>
    </source>
</evidence>
<feature type="transmembrane region" description="Helical" evidence="6">
    <location>
        <begin position="135"/>
        <end position="155"/>
    </location>
</feature>
<reference evidence="8 9" key="1">
    <citation type="submission" date="2018-11" db="EMBL/GenBank/DDBJ databases">
        <title>Tabrizicola sp. isolated from sediment of alpine lake.</title>
        <authorList>
            <person name="Liu Z."/>
        </authorList>
    </citation>
    <scope>NUCLEOTIDE SEQUENCE [LARGE SCALE GENOMIC DNA]</scope>
    <source>
        <strain evidence="8 9">DRYC-M-16</strain>
    </source>
</reference>
<evidence type="ECO:0000256" key="5">
    <source>
        <dbReference type="ARBA" id="ARBA00023136"/>
    </source>
</evidence>
<dbReference type="InterPro" id="IPR000045">
    <property type="entry name" value="Prepilin_IV_endopep_pep"/>
</dbReference>
<keyword evidence="2" id="KW-1003">Cell membrane</keyword>
<proteinExistence type="predicted"/>
<dbReference type="Pfam" id="PF01478">
    <property type="entry name" value="Peptidase_A24"/>
    <property type="match status" value="1"/>
</dbReference>
<keyword evidence="3 6" id="KW-0812">Transmembrane</keyword>
<feature type="transmembrane region" description="Helical" evidence="6">
    <location>
        <begin position="94"/>
        <end position="115"/>
    </location>
</feature>
<evidence type="ECO:0000256" key="4">
    <source>
        <dbReference type="ARBA" id="ARBA00022989"/>
    </source>
</evidence>
<evidence type="ECO:0000256" key="6">
    <source>
        <dbReference type="SAM" id="Phobius"/>
    </source>
</evidence>
<evidence type="ECO:0000259" key="7">
    <source>
        <dbReference type="Pfam" id="PF01478"/>
    </source>
</evidence>
<evidence type="ECO:0000313" key="8">
    <source>
        <dbReference type="EMBL" id="TGD45331.1"/>
    </source>
</evidence>
<organism evidence="8 9">
    <name type="scientific">Pseudotabrizicola sediminis</name>
    <dbReference type="NCBI Taxonomy" id="2486418"/>
    <lineage>
        <taxon>Bacteria</taxon>
        <taxon>Pseudomonadati</taxon>
        <taxon>Pseudomonadota</taxon>
        <taxon>Alphaproteobacteria</taxon>
        <taxon>Rhodobacterales</taxon>
        <taxon>Paracoccaceae</taxon>
        <taxon>Pseudotabrizicola</taxon>
    </lineage>
</organism>
<dbReference type="EMBL" id="RPEM01000001">
    <property type="protein sequence ID" value="TGD45331.1"/>
    <property type="molecule type" value="Genomic_DNA"/>
</dbReference>
<accession>A0ABY2KV43</accession>
<evidence type="ECO:0000256" key="2">
    <source>
        <dbReference type="ARBA" id="ARBA00022475"/>
    </source>
</evidence>
<comment type="caution">
    <text evidence="8">The sequence shown here is derived from an EMBL/GenBank/DDBJ whole genome shotgun (WGS) entry which is preliminary data.</text>
</comment>
<gene>
    <name evidence="8" type="ORF">EEB11_01910</name>
</gene>
<dbReference type="InterPro" id="IPR052218">
    <property type="entry name" value="Preflagellin_Peptidase"/>
</dbReference>
<keyword evidence="9" id="KW-1185">Reference proteome</keyword>
<feature type="transmembrane region" description="Helical" evidence="6">
    <location>
        <begin position="28"/>
        <end position="46"/>
    </location>
</feature>